<name>A0AAU9CPC5_9GAMM</name>
<evidence type="ECO:0000256" key="4">
    <source>
        <dbReference type="ARBA" id="ARBA00015601"/>
    </source>
</evidence>
<proteinExistence type="inferred from homology"/>
<keyword evidence="6" id="KW-0560">Oxidoreductase</keyword>
<gene>
    <name evidence="6" type="ORF">MIN45_P0511</name>
</gene>
<dbReference type="InterPro" id="IPR015943">
    <property type="entry name" value="WD40/YVTN_repeat-like_dom_sf"/>
</dbReference>
<dbReference type="PANTHER" id="PTHR23300">
    <property type="entry name" value="METHANETHIOL OXIDASE"/>
    <property type="match status" value="1"/>
</dbReference>
<organism evidence="6 7">
    <name type="scientific">Methylomarinovum tepidoasis</name>
    <dbReference type="NCBI Taxonomy" id="2840183"/>
    <lineage>
        <taxon>Bacteria</taxon>
        <taxon>Pseudomonadati</taxon>
        <taxon>Pseudomonadota</taxon>
        <taxon>Gammaproteobacteria</taxon>
        <taxon>Methylococcales</taxon>
        <taxon>Methylothermaceae</taxon>
        <taxon>Methylomarinovum</taxon>
    </lineage>
</organism>
<dbReference type="Proteomes" id="UP001321450">
    <property type="component" value="Chromosome"/>
</dbReference>
<accession>A0AAU9CPC5</accession>
<evidence type="ECO:0000313" key="7">
    <source>
        <dbReference type="Proteomes" id="UP001321450"/>
    </source>
</evidence>
<comment type="catalytic activity">
    <reaction evidence="5">
        <text>methanethiol + O2 + H2O = hydrogen sulfide + formaldehyde + H2O2 + H(+)</text>
        <dbReference type="Rhea" id="RHEA:11812"/>
        <dbReference type="ChEBI" id="CHEBI:15377"/>
        <dbReference type="ChEBI" id="CHEBI:15378"/>
        <dbReference type="ChEBI" id="CHEBI:15379"/>
        <dbReference type="ChEBI" id="CHEBI:16007"/>
        <dbReference type="ChEBI" id="CHEBI:16240"/>
        <dbReference type="ChEBI" id="CHEBI:16842"/>
        <dbReference type="ChEBI" id="CHEBI:29919"/>
        <dbReference type="EC" id="1.8.3.4"/>
    </reaction>
</comment>
<dbReference type="EC" id="1.8.3.4" evidence="3"/>
<dbReference type="SUPFAM" id="SSF75011">
    <property type="entry name" value="3-carboxy-cis,cis-mucoante lactonizing enzyme"/>
    <property type="match status" value="1"/>
</dbReference>
<dbReference type="KEGG" id="meiy:MIN45_P0511"/>
<keyword evidence="7" id="KW-1185">Reference proteome</keyword>
<evidence type="ECO:0000256" key="5">
    <source>
        <dbReference type="ARBA" id="ARBA00047539"/>
    </source>
</evidence>
<evidence type="ECO:0000256" key="1">
    <source>
        <dbReference type="ARBA" id="ARBA00005177"/>
    </source>
</evidence>
<evidence type="ECO:0000313" key="6">
    <source>
        <dbReference type="EMBL" id="BCX88143.1"/>
    </source>
</evidence>
<dbReference type="AlphaFoldDB" id="A0AAU9CPC5"/>
<comment type="similarity">
    <text evidence="2">Belongs to the selenium-binding protein family.</text>
</comment>
<protein>
    <recommendedName>
        <fullName evidence="4">Methanethiol oxidase</fullName>
        <ecNumber evidence="3">1.8.3.4</ecNumber>
    </recommendedName>
</protein>
<dbReference type="InterPro" id="IPR008826">
    <property type="entry name" value="Se-bd"/>
</dbReference>
<comment type="pathway">
    <text evidence="1">Organosulfur degradation.</text>
</comment>
<dbReference type="GO" id="GO:0008430">
    <property type="term" value="F:selenium binding"/>
    <property type="evidence" value="ECO:0007669"/>
    <property type="project" value="InterPro"/>
</dbReference>
<sequence>MTLGRALPAFSLKRYTMIRILLLSLGLLAAALPGSADETPLSPYMPKIVGQEDFIYVWTLGIEGLGDGSDKLVTIDANPNSKTFGKVIHSVSVGGRHEAHHSGFTDDRNYLWAGGLDTSKIFIFDVHTDPARPKLVKVIDDFVEKSGGVVGPHTTYALPGRMIISGLSNDKDYGGRTALVEYTNDGRYVATYWMPTDDNLQGAVKIGKHADGYGYDVRALPRLDIMLTSSFTGHRNYMRDLGELMQDKQAMQEFGNTMVLWDLHDRKPKLIFDVPGAPLEIRCAWEPNHNYCFTSTALTAKIWLVYLGDQGKWHAQAVADIGDPAKIPLPVDISIESDDRRLWVTTFMDGSARLFDISDPFHPKQIYQKKIGAQVNMVSQSWDGKRVYFSSSLLSKWDKKGKDNEQFVKAYRWDGRELTPLFQIDFLKEKLGRPHQMRFGAYALYR</sequence>
<evidence type="ECO:0000256" key="3">
    <source>
        <dbReference type="ARBA" id="ARBA00012510"/>
    </source>
</evidence>
<evidence type="ECO:0000256" key="2">
    <source>
        <dbReference type="ARBA" id="ARBA00005606"/>
    </source>
</evidence>
<dbReference type="EMBL" id="AP024718">
    <property type="protein sequence ID" value="BCX88143.1"/>
    <property type="molecule type" value="Genomic_DNA"/>
</dbReference>
<reference evidence="7" key="1">
    <citation type="journal article" date="2024" name="Int. J. Syst. Evol. Microbiol.">
        <title>Methylomarinovum tepidoasis sp. nov., a moderately thermophilic methanotroph of the family Methylothermaceae isolated from a deep-sea hydrothermal field.</title>
        <authorList>
            <person name="Hirayama H."/>
            <person name="Takaki Y."/>
            <person name="Abe M."/>
            <person name="Miyazaki M."/>
            <person name="Uematsu K."/>
            <person name="Matsui Y."/>
            <person name="Takai K."/>
        </authorList>
    </citation>
    <scope>NUCLEOTIDE SEQUENCE [LARGE SCALE GENOMIC DNA]</scope>
    <source>
        <strain evidence="7">IN45</strain>
    </source>
</reference>
<dbReference type="GO" id="GO:0018549">
    <property type="term" value="F:methanethiol oxidase activity"/>
    <property type="evidence" value="ECO:0007669"/>
    <property type="project" value="UniProtKB-EC"/>
</dbReference>
<dbReference type="Gene3D" id="2.130.10.10">
    <property type="entry name" value="YVTN repeat-like/Quinoprotein amine dehydrogenase"/>
    <property type="match status" value="1"/>
</dbReference>
<dbReference type="PANTHER" id="PTHR23300:SF0">
    <property type="entry name" value="METHANETHIOL OXIDASE"/>
    <property type="match status" value="1"/>
</dbReference>
<dbReference type="Pfam" id="PF05694">
    <property type="entry name" value="SBP56"/>
    <property type="match status" value="1"/>
</dbReference>